<evidence type="ECO:0000256" key="8">
    <source>
        <dbReference type="ARBA" id="ARBA00023237"/>
    </source>
</evidence>
<evidence type="ECO:0000256" key="4">
    <source>
        <dbReference type="ARBA" id="ARBA00011439"/>
    </source>
</evidence>
<keyword evidence="10" id="KW-0966">Cell projection</keyword>
<sequence>MNARIQSALRPVSYSLGTASLAMLSACSLITPATSVHQPMSVRPEPAPVVQAYNGSIYGAATRPIFEDRRARLVGDTLTVNIVEKTQASKNANTNTTRAANSSVGISSLVGVPGKFLAPLSVGASDDTTFSGKGASAANNAFTGTMTVTVIEVYPNGNLLVSGEKQVAINQGQEFIRFSGVVNPNNVTSSNTVQSVQVADARVEYRGSGYVEEAQRMGWLQRIFMNVLPF</sequence>
<keyword evidence="11" id="KW-1185">Reference proteome</keyword>
<reference evidence="10 11" key="1">
    <citation type="submission" date="2024-01" db="EMBL/GenBank/DDBJ databases">
        <title>Uliginosibacterium soil sp. nov.</title>
        <authorList>
            <person name="Lv Y."/>
        </authorList>
    </citation>
    <scope>NUCLEOTIDE SEQUENCE [LARGE SCALE GENOMIC DNA]</scope>
    <source>
        <strain evidence="10 11">H3</strain>
    </source>
</reference>
<keyword evidence="6 9" id="KW-0472">Membrane</keyword>
<comment type="similarity">
    <text evidence="3 9">Belongs to the FlgH family.</text>
</comment>
<organism evidence="10 11">
    <name type="scientific">Uliginosibacterium silvisoli</name>
    <dbReference type="NCBI Taxonomy" id="3114758"/>
    <lineage>
        <taxon>Bacteria</taxon>
        <taxon>Pseudomonadati</taxon>
        <taxon>Pseudomonadota</taxon>
        <taxon>Betaproteobacteria</taxon>
        <taxon>Rhodocyclales</taxon>
        <taxon>Zoogloeaceae</taxon>
        <taxon>Uliginosibacterium</taxon>
    </lineage>
</organism>
<keyword evidence="8 9" id="KW-0998">Cell outer membrane</keyword>
<dbReference type="PANTHER" id="PTHR34933">
    <property type="entry name" value="FLAGELLAR L-RING PROTEIN"/>
    <property type="match status" value="1"/>
</dbReference>
<dbReference type="PANTHER" id="PTHR34933:SF3">
    <property type="entry name" value="FLAGELLAR L-RING PROTEIN"/>
    <property type="match status" value="1"/>
</dbReference>
<evidence type="ECO:0000313" key="10">
    <source>
        <dbReference type="EMBL" id="MEC5387372.1"/>
    </source>
</evidence>
<evidence type="ECO:0000256" key="2">
    <source>
        <dbReference type="ARBA" id="ARBA00004370"/>
    </source>
</evidence>
<evidence type="ECO:0000256" key="5">
    <source>
        <dbReference type="ARBA" id="ARBA00022729"/>
    </source>
</evidence>
<comment type="caution">
    <text evidence="10">The sequence shown here is derived from an EMBL/GenBank/DDBJ whole genome shotgun (WGS) entry which is preliminary data.</text>
</comment>
<dbReference type="HAMAP" id="MF_00415">
    <property type="entry name" value="FlgH"/>
    <property type="match status" value="1"/>
</dbReference>
<name>A0ABU6K6U4_9RHOO</name>
<comment type="subunit">
    <text evidence="4 9">The basal body constitutes a major portion of the flagellar organelle and consists of four rings (L,P,S, and M) mounted on a central rod.</text>
</comment>
<dbReference type="Proteomes" id="UP001331561">
    <property type="component" value="Unassembled WGS sequence"/>
</dbReference>
<comment type="subcellular location">
    <subcellularLocation>
        <location evidence="9">Cell outer membrane</location>
        <topology evidence="9">Lipid-anchor</topology>
    </subcellularLocation>
    <subcellularLocation>
        <location evidence="9">Bacterial flagellum basal body</location>
    </subcellularLocation>
    <subcellularLocation>
        <location evidence="2">Membrane</location>
    </subcellularLocation>
</comment>
<gene>
    <name evidence="9" type="primary">flgH</name>
    <name evidence="10" type="ORF">VVD49_16705</name>
</gene>
<evidence type="ECO:0000256" key="6">
    <source>
        <dbReference type="ARBA" id="ARBA00023136"/>
    </source>
</evidence>
<keyword evidence="7 9" id="KW-0975">Bacterial flagellum</keyword>
<keyword evidence="10" id="KW-0282">Flagellum</keyword>
<comment type="function">
    <text evidence="1 9">Assembles around the rod to form the L-ring and probably protects the motor/basal body from shearing forces during rotation.</text>
</comment>
<evidence type="ECO:0000256" key="3">
    <source>
        <dbReference type="ARBA" id="ARBA00006929"/>
    </source>
</evidence>
<keyword evidence="10" id="KW-0969">Cilium</keyword>
<accession>A0ABU6K6U4</accession>
<dbReference type="Pfam" id="PF02107">
    <property type="entry name" value="FlgH"/>
    <property type="match status" value="1"/>
</dbReference>
<evidence type="ECO:0000256" key="1">
    <source>
        <dbReference type="ARBA" id="ARBA00002591"/>
    </source>
</evidence>
<proteinExistence type="inferred from homology"/>
<dbReference type="PROSITE" id="PS51257">
    <property type="entry name" value="PROKAR_LIPOPROTEIN"/>
    <property type="match status" value="1"/>
</dbReference>
<dbReference type="InterPro" id="IPR000527">
    <property type="entry name" value="Flag_Lring"/>
</dbReference>
<dbReference type="PRINTS" id="PR01008">
    <property type="entry name" value="FLGLRINGFLGH"/>
</dbReference>
<keyword evidence="9" id="KW-0449">Lipoprotein</keyword>
<dbReference type="RefSeq" id="WP_327600342.1">
    <property type="nucleotide sequence ID" value="NZ_JAYXHS010000003.1"/>
</dbReference>
<evidence type="ECO:0000313" key="11">
    <source>
        <dbReference type="Proteomes" id="UP001331561"/>
    </source>
</evidence>
<evidence type="ECO:0000256" key="7">
    <source>
        <dbReference type="ARBA" id="ARBA00023143"/>
    </source>
</evidence>
<evidence type="ECO:0000256" key="9">
    <source>
        <dbReference type="HAMAP-Rule" id="MF_00415"/>
    </source>
</evidence>
<keyword evidence="5 9" id="KW-0732">Signal</keyword>
<protein>
    <recommendedName>
        <fullName evidence="9">Flagellar L-ring protein</fullName>
    </recommendedName>
    <alternativeName>
        <fullName evidence="9">Basal body L-ring protein</fullName>
    </alternativeName>
</protein>
<dbReference type="EMBL" id="JAYXHS010000003">
    <property type="protein sequence ID" value="MEC5387372.1"/>
    <property type="molecule type" value="Genomic_DNA"/>
</dbReference>